<reference evidence="2 3" key="1">
    <citation type="submission" date="2015-01" db="EMBL/GenBank/DDBJ databases">
        <title>The Genome Sequence of Cladophialophora immunda CBS83496.</title>
        <authorList>
            <consortium name="The Broad Institute Genomics Platform"/>
            <person name="Cuomo C."/>
            <person name="de Hoog S."/>
            <person name="Gorbushina A."/>
            <person name="Stielow B."/>
            <person name="Teixiera M."/>
            <person name="Abouelleil A."/>
            <person name="Chapman S.B."/>
            <person name="Priest M."/>
            <person name="Young S.K."/>
            <person name="Wortman J."/>
            <person name="Nusbaum C."/>
            <person name="Birren B."/>
        </authorList>
    </citation>
    <scope>NUCLEOTIDE SEQUENCE [LARGE SCALE GENOMIC DNA]</scope>
    <source>
        <strain evidence="2 3">CBS 83496</strain>
    </source>
</reference>
<evidence type="ECO:0000256" key="1">
    <source>
        <dbReference type="SAM" id="MobiDB-lite"/>
    </source>
</evidence>
<name>A0A0D2C628_9EURO</name>
<dbReference type="EMBL" id="KN847043">
    <property type="protein sequence ID" value="KIW26603.1"/>
    <property type="molecule type" value="Genomic_DNA"/>
</dbReference>
<dbReference type="RefSeq" id="XP_016246819.1">
    <property type="nucleotide sequence ID" value="XM_016393400.1"/>
</dbReference>
<dbReference type="AlphaFoldDB" id="A0A0D2C628"/>
<dbReference type="OrthoDB" id="5396104at2759"/>
<accession>A0A0D2C628</accession>
<dbReference type="GeneID" id="27345616"/>
<feature type="region of interest" description="Disordered" evidence="1">
    <location>
        <begin position="1"/>
        <end position="87"/>
    </location>
</feature>
<dbReference type="VEuPathDB" id="FungiDB:PV07_06422"/>
<evidence type="ECO:0000313" key="3">
    <source>
        <dbReference type="Proteomes" id="UP000054466"/>
    </source>
</evidence>
<dbReference type="Proteomes" id="UP000054466">
    <property type="component" value="Unassembled WGS sequence"/>
</dbReference>
<organism evidence="2 3">
    <name type="scientific">Cladophialophora immunda</name>
    <dbReference type="NCBI Taxonomy" id="569365"/>
    <lineage>
        <taxon>Eukaryota</taxon>
        <taxon>Fungi</taxon>
        <taxon>Dikarya</taxon>
        <taxon>Ascomycota</taxon>
        <taxon>Pezizomycotina</taxon>
        <taxon>Eurotiomycetes</taxon>
        <taxon>Chaetothyriomycetidae</taxon>
        <taxon>Chaetothyriales</taxon>
        <taxon>Herpotrichiellaceae</taxon>
        <taxon>Cladophialophora</taxon>
    </lineage>
</organism>
<protein>
    <submittedName>
        <fullName evidence="2">Uncharacterized protein</fullName>
    </submittedName>
</protein>
<sequence>MSDRLPESETQTTGVKGKGAGTSKSNENVDFGQIVENIHSDTTSEASRSENLRNIKQQNKGVSRGKKKRSGKTPTPSLSEELAEEEKRLRELIGPGLWSCLEDVGLDNTLTG</sequence>
<proteinExistence type="predicted"/>
<keyword evidence="3" id="KW-1185">Reference proteome</keyword>
<gene>
    <name evidence="2" type="ORF">PV07_06422</name>
</gene>
<dbReference type="HOGENOM" id="CLU_2145600_0_0_1"/>
<evidence type="ECO:0000313" key="2">
    <source>
        <dbReference type="EMBL" id="KIW26603.1"/>
    </source>
</evidence>